<keyword evidence="11" id="KW-0464">Manganese</keyword>
<keyword evidence="9" id="KW-0460">Magnesium</keyword>
<evidence type="ECO:0000256" key="3">
    <source>
        <dbReference type="ARBA" id="ARBA00022679"/>
    </source>
</evidence>
<dbReference type="InterPro" id="IPR035965">
    <property type="entry name" value="PAS-like_dom_sf"/>
</dbReference>
<keyword evidence="19" id="KW-1185">Reference proteome</keyword>
<evidence type="ECO:0000256" key="6">
    <source>
        <dbReference type="ARBA" id="ARBA00022777"/>
    </source>
</evidence>
<dbReference type="InterPro" id="IPR029016">
    <property type="entry name" value="GAF-like_dom_sf"/>
</dbReference>
<dbReference type="Gene3D" id="3.30.450.20">
    <property type="entry name" value="PAS domain"/>
    <property type="match status" value="1"/>
</dbReference>
<dbReference type="FunFam" id="3.30.565.10:FF:000028">
    <property type="entry name" value="PAS sensor protein"/>
    <property type="match status" value="1"/>
</dbReference>
<feature type="region of interest" description="Disordered" evidence="16">
    <location>
        <begin position="1"/>
        <end position="40"/>
    </location>
</feature>
<comment type="function">
    <text evidence="13">Primarily acts as an independent SigF regulator that is sensitive to the osmosensory signal, mediating the cross talk of PknD with the SigF regulon. Possesses both phosphatase and kinase activities. The kinase domain functions as a classic anti-sigma factor-like kinase to phosphorylate the anti-anti-sigma factor domain at the canonical regulatory site, and the phosphatase domain antagonizes this activity.</text>
</comment>
<keyword evidence="2" id="KW-0597">Phosphoprotein</keyword>
<keyword evidence="10" id="KW-0904">Protein phosphatase</keyword>
<dbReference type="GO" id="GO:0016301">
    <property type="term" value="F:kinase activity"/>
    <property type="evidence" value="ECO:0007669"/>
    <property type="project" value="UniProtKB-KW"/>
</dbReference>
<reference evidence="18 19" key="1">
    <citation type="submission" date="2020-08" db="EMBL/GenBank/DDBJ databases">
        <title>Genomic Encyclopedia of Type Strains, Phase IV (KMG-IV): sequencing the most valuable type-strain genomes for metagenomic binning, comparative biology and taxonomic classification.</title>
        <authorList>
            <person name="Goeker M."/>
        </authorList>
    </citation>
    <scope>NUCLEOTIDE SEQUENCE [LARGE SCALE GENOMIC DNA]</scope>
    <source>
        <strain evidence="18 19">DSM 44197</strain>
    </source>
</reference>
<sequence length="865" mass="93198">MIIAGGEPRASAQHTGERRTGTGPRDRMREGRDGEASDDGACAPRLLEQHLLGVARMGVIALDGHGRITHWNHAASDLFGLDRERAVGRSLTTLLRVPQEHRAAFEPGGFGHVWCGGCFVPRVDDGELAEVAWWVYPIDRDIDREIDGDGGPGRSPSAIRVLAVAADLRRLRDEGPGLGMGDVLMVSPADGPLPAVTGLRLLRVEPTLVPITERDASRLGRRLAELLPLMGPAATEHVTARVLAMGYPAVNLSVTVRLPVVPYWGGMPRALRLRPRAAVPNGPRHDAGHVPATLRPRPREGLETMAVRERFTFLGEAGEQIGSSLDHLQAARKLAEVMVPRLADYAVVELLERVASAEIDHPSGPVAEDAPLRRIAVVHDDEPGRWADTLPEGEITRIPSDTPCLRVLETGLGVHIPRVTPERAAEICASYTDRDLRPLITGRALLILPLVARGQVLGLCKLMRRPGRPGYDELDLTMIEELVRRAALCVDNGRLYRREAQAVQRLQRSMLPDDPPEVPGARVCFRYRPAGQAAQVGGDWFDAIPLPGCRLGIVVGDVMGHGLTSAAIMGQLRTAVRTLAAQDLRPDQLLHQLDALTRRLGEDYLATCLYAVYDPVARTCQLANAGHLPPVLVSAGGDSRVLPVPSGVPIGVGGEPFETVEVPVEDGAQLVLCTDGLVERRDRDIDQGMEALRGQLAGAAPSLERTCDAVLETLGPAVPVDDIALVAVGCDGVPPEDVAVWPDLPAKPSMVRQARAQAAGQLARWGLSDLSDTVELLVSELVTNALVHGAGQIGMRLIRGGALLCEVSDDGHELPHLCRAGNTDESGRGLQLVSVLATRWGTHRTDRGKVVWFEHALPREPSRCQ</sequence>
<evidence type="ECO:0000256" key="12">
    <source>
        <dbReference type="ARBA" id="ARBA00047761"/>
    </source>
</evidence>
<accession>A0A7W3LYP5</accession>
<dbReference type="InterPro" id="IPR036890">
    <property type="entry name" value="HATPase_C_sf"/>
</dbReference>
<dbReference type="Pfam" id="PF13581">
    <property type="entry name" value="HATPase_c_2"/>
    <property type="match status" value="1"/>
</dbReference>
<evidence type="ECO:0000256" key="9">
    <source>
        <dbReference type="ARBA" id="ARBA00022842"/>
    </source>
</evidence>
<dbReference type="FunFam" id="3.30.450.40:FF:000035">
    <property type="entry name" value="PAS sensor protein"/>
    <property type="match status" value="1"/>
</dbReference>
<dbReference type="SMART" id="SM00331">
    <property type="entry name" value="PP2C_SIG"/>
    <property type="match status" value="1"/>
</dbReference>
<feature type="domain" description="PAS" evidence="17">
    <location>
        <begin position="59"/>
        <end position="101"/>
    </location>
</feature>
<dbReference type="PANTHER" id="PTHR43156:SF2">
    <property type="entry name" value="STAGE II SPORULATION PROTEIN E"/>
    <property type="match status" value="1"/>
</dbReference>
<comment type="caution">
    <text evidence="18">The sequence shown here is derived from an EMBL/GenBank/DDBJ whole genome shotgun (WGS) entry which is preliminary data.</text>
</comment>
<dbReference type="AlphaFoldDB" id="A0A7W3LYP5"/>
<evidence type="ECO:0000259" key="17">
    <source>
        <dbReference type="PROSITE" id="PS50112"/>
    </source>
</evidence>
<organism evidence="18 19">
    <name type="scientific">Actinomadura namibiensis</name>
    <dbReference type="NCBI Taxonomy" id="182080"/>
    <lineage>
        <taxon>Bacteria</taxon>
        <taxon>Bacillati</taxon>
        <taxon>Actinomycetota</taxon>
        <taxon>Actinomycetes</taxon>
        <taxon>Streptosporangiales</taxon>
        <taxon>Thermomonosporaceae</taxon>
        <taxon>Actinomadura</taxon>
    </lineage>
</organism>
<keyword evidence="3" id="KW-0808">Transferase</keyword>
<dbReference type="InterPro" id="IPR003018">
    <property type="entry name" value="GAF"/>
</dbReference>
<evidence type="ECO:0000256" key="7">
    <source>
        <dbReference type="ARBA" id="ARBA00022801"/>
    </source>
</evidence>
<keyword evidence="5" id="KW-0547">Nucleotide-binding</keyword>
<dbReference type="EC" id="3.1.3.16" evidence="1"/>
<evidence type="ECO:0000256" key="15">
    <source>
        <dbReference type="ARBA" id="ARBA00081350"/>
    </source>
</evidence>
<keyword evidence="7" id="KW-0378">Hydrolase</keyword>
<evidence type="ECO:0000256" key="13">
    <source>
        <dbReference type="ARBA" id="ARBA00056274"/>
    </source>
</evidence>
<dbReference type="InterPro" id="IPR052016">
    <property type="entry name" value="Bact_Sigma-Reg"/>
</dbReference>
<evidence type="ECO:0000256" key="10">
    <source>
        <dbReference type="ARBA" id="ARBA00022912"/>
    </source>
</evidence>
<evidence type="ECO:0000256" key="16">
    <source>
        <dbReference type="SAM" id="MobiDB-lite"/>
    </source>
</evidence>
<dbReference type="SUPFAM" id="SSF81606">
    <property type="entry name" value="PP2C-like"/>
    <property type="match status" value="1"/>
</dbReference>
<dbReference type="RefSeq" id="WP_182848565.1">
    <property type="nucleotide sequence ID" value="NZ_BAAALP010000038.1"/>
</dbReference>
<feature type="compositionally biased region" description="Basic and acidic residues" evidence="16">
    <location>
        <begin position="15"/>
        <end position="35"/>
    </location>
</feature>
<dbReference type="GO" id="GO:0005524">
    <property type="term" value="F:ATP binding"/>
    <property type="evidence" value="ECO:0007669"/>
    <property type="project" value="UniProtKB-KW"/>
</dbReference>
<gene>
    <name evidence="18" type="ORF">HNR61_008361</name>
</gene>
<evidence type="ECO:0000256" key="5">
    <source>
        <dbReference type="ARBA" id="ARBA00022741"/>
    </source>
</evidence>
<comment type="catalytic activity">
    <reaction evidence="12">
        <text>O-phospho-L-seryl-[protein] + H2O = L-seryl-[protein] + phosphate</text>
        <dbReference type="Rhea" id="RHEA:20629"/>
        <dbReference type="Rhea" id="RHEA-COMP:9863"/>
        <dbReference type="Rhea" id="RHEA-COMP:11604"/>
        <dbReference type="ChEBI" id="CHEBI:15377"/>
        <dbReference type="ChEBI" id="CHEBI:29999"/>
        <dbReference type="ChEBI" id="CHEBI:43474"/>
        <dbReference type="ChEBI" id="CHEBI:83421"/>
        <dbReference type="EC" id="3.1.3.16"/>
    </reaction>
</comment>
<dbReference type="SUPFAM" id="SSF55781">
    <property type="entry name" value="GAF domain-like"/>
    <property type="match status" value="1"/>
</dbReference>
<dbReference type="InterPro" id="IPR000014">
    <property type="entry name" value="PAS"/>
</dbReference>
<dbReference type="Gene3D" id="3.30.565.10">
    <property type="entry name" value="Histidine kinase-like ATPase, C-terminal domain"/>
    <property type="match status" value="1"/>
</dbReference>
<keyword evidence="8" id="KW-0067">ATP-binding</keyword>
<dbReference type="PANTHER" id="PTHR43156">
    <property type="entry name" value="STAGE II SPORULATION PROTEIN E-RELATED"/>
    <property type="match status" value="1"/>
</dbReference>
<evidence type="ECO:0000256" key="14">
    <source>
        <dbReference type="ARBA" id="ARBA00075117"/>
    </source>
</evidence>
<dbReference type="Gene3D" id="3.60.40.10">
    <property type="entry name" value="PPM-type phosphatase domain"/>
    <property type="match status" value="1"/>
</dbReference>
<dbReference type="PROSITE" id="PS50112">
    <property type="entry name" value="PAS"/>
    <property type="match status" value="1"/>
</dbReference>
<keyword evidence="4" id="KW-0479">Metal-binding</keyword>
<dbReference type="InterPro" id="IPR003594">
    <property type="entry name" value="HATPase_dom"/>
</dbReference>
<dbReference type="EMBL" id="JACJIA010000017">
    <property type="protein sequence ID" value="MBA8956672.1"/>
    <property type="molecule type" value="Genomic_DNA"/>
</dbReference>
<dbReference type="FunFam" id="3.60.40.10:FF:000005">
    <property type="entry name" value="Serine/threonine protein phosphatase"/>
    <property type="match status" value="1"/>
</dbReference>
<dbReference type="InterPro" id="IPR013767">
    <property type="entry name" value="PAS_fold"/>
</dbReference>
<evidence type="ECO:0000256" key="4">
    <source>
        <dbReference type="ARBA" id="ARBA00022723"/>
    </source>
</evidence>
<dbReference type="GO" id="GO:0006355">
    <property type="term" value="P:regulation of DNA-templated transcription"/>
    <property type="evidence" value="ECO:0007669"/>
    <property type="project" value="InterPro"/>
</dbReference>
<evidence type="ECO:0000256" key="11">
    <source>
        <dbReference type="ARBA" id="ARBA00023211"/>
    </source>
</evidence>
<keyword evidence="6" id="KW-0418">Kinase</keyword>
<dbReference type="Pfam" id="PF07228">
    <property type="entry name" value="SpoIIE"/>
    <property type="match status" value="1"/>
</dbReference>
<dbReference type="SUPFAM" id="SSF55785">
    <property type="entry name" value="PYP-like sensor domain (PAS domain)"/>
    <property type="match status" value="1"/>
</dbReference>
<name>A0A7W3LYP5_ACTNM</name>
<dbReference type="Proteomes" id="UP000572680">
    <property type="component" value="Unassembled WGS sequence"/>
</dbReference>
<evidence type="ECO:0000256" key="8">
    <source>
        <dbReference type="ARBA" id="ARBA00022840"/>
    </source>
</evidence>
<dbReference type="SMART" id="SM00091">
    <property type="entry name" value="PAS"/>
    <property type="match status" value="1"/>
</dbReference>
<dbReference type="InterPro" id="IPR001932">
    <property type="entry name" value="PPM-type_phosphatase-like_dom"/>
</dbReference>
<dbReference type="GO" id="GO:0004722">
    <property type="term" value="F:protein serine/threonine phosphatase activity"/>
    <property type="evidence" value="ECO:0007669"/>
    <property type="project" value="UniProtKB-EC"/>
</dbReference>
<dbReference type="SMART" id="SM00065">
    <property type="entry name" value="GAF"/>
    <property type="match status" value="1"/>
</dbReference>
<dbReference type="InterPro" id="IPR036457">
    <property type="entry name" value="PPM-type-like_dom_sf"/>
</dbReference>
<evidence type="ECO:0000256" key="1">
    <source>
        <dbReference type="ARBA" id="ARBA00013081"/>
    </source>
</evidence>
<dbReference type="GO" id="GO:0046872">
    <property type="term" value="F:metal ion binding"/>
    <property type="evidence" value="ECO:0007669"/>
    <property type="project" value="UniProtKB-KW"/>
</dbReference>
<evidence type="ECO:0000313" key="19">
    <source>
        <dbReference type="Proteomes" id="UP000572680"/>
    </source>
</evidence>
<dbReference type="CDD" id="cd16936">
    <property type="entry name" value="HATPase_RsbW-like"/>
    <property type="match status" value="1"/>
</dbReference>
<evidence type="ECO:0000256" key="2">
    <source>
        <dbReference type="ARBA" id="ARBA00022553"/>
    </source>
</evidence>
<dbReference type="CDD" id="cd00130">
    <property type="entry name" value="PAS"/>
    <property type="match status" value="1"/>
</dbReference>
<dbReference type="SUPFAM" id="SSF55874">
    <property type="entry name" value="ATPase domain of HSP90 chaperone/DNA topoisomerase II/histidine kinase"/>
    <property type="match status" value="1"/>
</dbReference>
<dbReference type="Pfam" id="PF01590">
    <property type="entry name" value="GAF"/>
    <property type="match status" value="1"/>
</dbReference>
<protein>
    <recommendedName>
        <fullName evidence="1">protein-serine/threonine phosphatase</fullName>
        <ecNumber evidence="1">3.1.3.16</ecNumber>
    </recommendedName>
    <alternativeName>
        <fullName evidence="15">Protein-serine/threonine phosphatase</fullName>
    </alternativeName>
    <alternativeName>
        <fullName evidence="14">Serine/threonine-protein kinase</fullName>
    </alternativeName>
</protein>
<dbReference type="Pfam" id="PF00989">
    <property type="entry name" value="PAS"/>
    <property type="match status" value="1"/>
</dbReference>
<proteinExistence type="predicted"/>
<dbReference type="NCBIfam" id="TIGR00229">
    <property type="entry name" value="sensory_box"/>
    <property type="match status" value="1"/>
</dbReference>
<dbReference type="Gene3D" id="3.30.450.40">
    <property type="match status" value="1"/>
</dbReference>
<evidence type="ECO:0000313" key="18">
    <source>
        <dbReference type="EMBL" id="MBA8956672.1"/>
    </source>
</evidence>